<dbReference type="GO" id="GO:0008855">
    <property type="term" value="F:exodeoxyribonuclease VII activity"/>
    <property type="evidence" value="ECO:0007669"/>
    <property type="project" value="UniProtKB-UniRule"/>
</dbReference>
<evidence type="ECO:0000256" key="5">
    <source>
        <dbReference type="HAMAP-Rule" id="MF_00378"/>
    </source>
</evidence>
<evidence type="ECO:0000313" key="10">
    <source>
        <dbReference type="Proteomes" id="UP000031565"/>
    </source>
</evidence>
<keyword evidence="1 5" id="KW-0963">Cytoplasm</keyword>
<evidence type="ECO:0000256" key="1">
    <source>
        <dbReference type="ARBA" id="ARBA00022490"/>
    </source>
</evidence>
<evidence type="ECO:0000259" key="7">
    <source>
        <dbReference type="Pfam" id="PF02601"/>
    </source>
</evidence>
<dbReference type="RefSeq" id="WP_040093614.1">
    <property type="nucleotide sequence ID" value="NZ_CM020866.1"/>
</dbReference>
<dbReference type="STRING" id="2138.SMSRO_v1c12590"/>
<dbReference type="Pfam" id="PF02601">
    <property type="entry name" value="Exonuc_VII_L"/>
    <property type="match status" value="1"/>
</dbReference>
<proteinExistence type="inferred from homology"/>
<dbReference type="EC" id="3.1.11.6" evidence="5"/>
<name>A0A2P6FDG4_9MOLU</name>
<dbReference type="Pfam" id="PF13742">
    <property type="entry name" value="tRNA_anti_2"/>
    <property type="match status" value="1"/>
</dbReference>
<feature type="domain" description="OB-fold nucleic acid binding" evidence="8">
    <location>
        <begin position="6"/>
        <end position="99"/>
    </location>
</feature>
<dbReference type="PANTHER" id="PTHR30008:SF0">
    <property type="entry name" value="EXODEOXYRIBONUCLEASE 7 LARGE SUBUNIT"/>
    <property type="match status" value="1"/>
</dbReference>
<dbReference type="NCBIfam" id="TIGR00237">
    <property type="entry name" value="xseA"/>
    <property type="match status" value="1"/>
</dbReference>
<comment type="subcellular location">
    <subcellularLocation>
        <location evidence="5 6">Cytoplasm</location>
    </subcellularLocation>
</comment>
<evidence type="ECO:0000256" key="2">
    <source>
        <dbReference type="ARBA" id="ARBA00022722"/>
    </source>
</evidence>
<dbReference type="OrthoDB" id="9802795at2"/>
<dbReference type="AlphaFoldDB" id="A0A2P6FDG4"/>
<gene>
    <name evidence="5 9" type="primary">xseA</name>
    <name evidence="9" type="ORF">SMSRO_SF013340</name>
</gene>
<dbReference type="EMBL" id="JTLV02000001">
    <property type="protein sequence ID" value="PQM31499.1"/>
    <property type="molecule type" value="Genomic_DNA"/>
</dbReference>
<evidence type="ECO:0000256" key="6">
    <source>
        <dbReference type="RuleBase" id="RU004355"/>
    </source>
</evidence>
<dbReference type="InterPro" id="IPR003753">
    <property type="entry name" value="Exonuc_VII_L"/>
</dbReference>
<comment type="function">
    <text evidence="5">Bidirectionally degrades single-stranded DNA into large acid-insoluble oligonucleotides, which are then degraded further into small acid-soluble oligonucleotides.</text>
</comment>
<evidence type="ECO:0000256" key="3">
    <source>
        <dbReference type="ARBA" id="ARBA00022801"/>
    </source>
</evidence>
<dbReference type="PANTHER" id="PTHR30008">
    <property type="entry name" value="EXODEOXYRIBONUCLEASE 7 LARGE SUBUNIT"/>
    <property type="match status" value="1"/>
</dbReference>
<dbReference type="GO" id="GO:0005737">
    <property type="term" value="C:cytoplasm"/>
    <property type="evidence" value="ECO:0007669"/>
    <property type="project" value="UniProtKB-SubCell"/>
</dbReference>
<comment type="caution">
    <text evidence="9">The sequence shown here is derived from an EMBL/GenBank/DDBJ whole genome shotgun (WGS) entry which is preliminary data.</text>
</comment>
<dbReference type="Proteomes" id="UP000031565">
    <property type="component" value="Unassembled WGS sequence"/>
</dbReference>
<dbReference type="HAMAP" id="MF_00378">
    <property type="entry name" value="Exonuc_7_L"/>
    <property type="match status" value="1"/>
</dbReference>
<keyword evidence="3 5" id="KW-0378">Hydrolase</keyword>
<organism evidence="9 10">
    <name type="scientific">Spiroplasma poulsonii</name>
    <dbReference type="NCBI Taxonomy" id="2138"/>
    <lineage>
        <taxon>Bacteria</taxon>
        <taxon>Bacillati</taxon>
        <taxon>Mycoplasmatota</taxon>
        <taxon>Mollicutes</taxon>
        <taxon>Entomoplasmatales</taxon>
        <taxon>Spiroplasmataceae</taxon>
        <taxon>Spiroplasma</taxon>
    </lineage>
</organism>
<dbReference type="InterPro" id="IPR020579">
    <property type="entry name" value="Exonuc_VII_lsu_C"/>
</dbReference>
<evidence type="ECO:0000313" key="9">
    <source>
        <dbReference type="EMBL" id="PQM31499.1"/>
    </source>
</evidence>
<comment type="catalytic activity">
    <reaction evidence="5 6">
        <text>Exonucleolytic cleavage in either 5'- to 3'- or 3'- to 5'-direction to yield nucleoside 5'-phosphates.</text>
        <dbReference type="EC" id="3.1.11.6"/>
    </reaction>
</comment>
<keyword evidence="10" id="KW-1185">Reference proteome</keyword>
<evidence type="ECO:0000256" key="4">
    <source>
        <dbReference type="ARBA" id="ARBA00022839"/>
    </source>
</evidence>
<feature type="domain" description="Exonuclease VII large subunit C-terminal" evidence="7">
    <location>
        <begin position="124"/>
        <end position="415"/>
    </location>
</feature>
<keyword evidence="2 5" id="KW-0540">Nuclease</keyword>
<dbReference type="CDD" id="cd04489">
    <property type="entry name" value="ExoVII_LU_OBF"/>
    <property type="match status" value="1"/>
</dbReference>
<dbReference type="GO" id="GO:0009318">
    <property type="term" value="C:exodeoxyribonuclease VII complex"/>
    <property type="evidence" value="ECO:0007669"/>
    <property type="project" value="UniProtKB-UniRule"/>
</dbReference>
<keyword evidence="4 5" id="KW-0269">Exonuclease</keyword>
<comment type="similarity">
    <text evidence="5 6">Belongs to the XseA family.</text>
</comment>
<accession>A0A2P6FDG4</accession>
<dbReference type="GO" id="GO:0003676">
    <property type="term" value="F:nucleic acid binding"/>
    <property type="evidence" value="ECO:0007669"/>
    <property type="project" value="InterPro"/>
</dbReference>
<reference evidence="9 10" key="1">
    <citation type="journal article" date="2015" name="MBio">
        <title>Genome sequence of the Drosophila melanogaster male-killing Spiroplasma strain MSRO endosymbiont.</title>
        <authorList>
            <person name="Paredes J.C."/>
            <person name="Herren J.K."/>
            <person name="Schupfer F."/>
            <person name="Marin R."/>
            <person name="Claverol S."/>
            <person name="Kuo C.H."/>
            <person name="Lemaitre B."/>
            <person name="Beven L."/>
        </authorList>
    </citation>
    <scope>NUCLEOTIDE SEQUENCE [LARGE SCALE GENOMIC DNA]</scope>
    <source>
        <strain evidence="9 10">MSRO</strain>
    </source>
</reference>
<protein>
    <recommendedName>
        <fullName evidence="5">Exodeoxyribonuclease 7 large subunit</fullName>
        <ecNumber evidence="5">3.1.11.6</ecNumber>
    </recommendedName>
    <alternativeName>
        <fullName evidence="5">Exodeoxyribonuclease VII large subunit</fullName>
        <shortName evidence="5">Exonuclease VII large subunit</shortName>
    </alternativeName>
</protein>
<sequence>MSKNIYTVSEVNAYLKTSIEQNPNFINISLQGEISNIANHSSGHIYFTIKDDKAQIRAIMFAFNAKNLQFKLKEGLKIVATGSIKVYEPQGTYSLQVVTLSLHGVWDLFLKYEALKQELSKKGWFDQSLKKPIPQFPTNIGVITAPTGAAIRDIITTIHRRYPQANIYLFPSLVQGEDAKHDIRKNIKAALAFKPKIDTLIVGRGGGGIEDLWAFNELEVVEAIFQATIPVISAVGHEIDFTLADFVSDLRAPTPTAAAELATPDQKELMNFLKQQQRILITTIKTKVDKLADKVAELRNGYVLTKPQALYAQQEHSYQLLVKQFNVCQENFFLANKNVIQTYYQRLITLMQQQMVAIEYKKNNLLSKLDLLSPLKTLTRGYSITYNNNKNVLTSIQQVTNNDIIMTRVQDGIIQSVVQTIKKDSEENGR</sequence>
<dbReference type="InterPro" id="IPR025824">
    <property type="entry name" value="OB-fold_nuc-bd_dom"/>
</dbReference>
<comment type="subunit">
    <text evidence="5">Heterooligomer composed of large and small subunits.</text>
</comment>
<dbReference type="GO" id="GO:0006308">
    <property type="term" value="P:DNA catabolic process"/>
    <property type="evidence" value="ECO:0007669"/>
    <property type="project" value="UniProtKB-UniRule"/>
</dbReference>
<evidence type="ECO:0000259" key="8">
    <source>
        <dbReference type="Pfam" id="PF13742"/>
    </source>
</evidence>